<gene>
    <name evidence="1" type="ORF">CA54_42250</name>
</gene>
<keyword evidence="2" id="KW-1185">Reference proteome</keyword>
<dbReference type="EMBL" id="SJPP01000002">
    <property type="protein sequence ID" value="TWU08985.1"/>
    <property type="molecule type" value="Genomic_DNA"/>
</dbReference>
<sequence>MPTGRMGAIFVLITDIFTDEVIQVLLTKQQIIVQTFLVDALDHLLAARIQVGVLHQ</sequence>
<proteinExistence type="predicted"/>
<dbReference type="AlphaFoldDB" id="A0A5C6B9N5"/>
<comment type="caution">
    <text evidence="1">The sequence shown here is derived from an EMBL/GenBank/DDBJ whole genome shotgun (WGS) entry which is preliminary data.</text>
</comment>
<evidence type="ECO:0000313" key="2">
    <source>
        <dbReference type="Proteomes" id="UP000320735"/>
    </source>
</evidence>
<evidence type="ECO:0000313" key="1">
    <source>
        <dbReference type="EMBL" id="TWU08985.1"/>
    </source>
</evidence>
<organism evidence="1 2">
    <name type="scientific">Symmachiella macrocystis</name>
    <dbReference type="NCBI Taxonomy" id="2527985"/>
    <lineage>
        <taxon>Bacteria</taxon>
        <taxon>Pseudomonadati</taxon>
        <taxon>Planctomycetota</taxon>
        <taxon>Planctomycetia</taxon>
        <taxon>Planctomycetales</taxon>
        <taxon>Planctomycetaceae</taxon>
        <taxon>Symmachiella</taxon>
    </lineage>
</organism>
<accession>A0A5C6B9N5</accession>
<dbReference type="Proteomes" id="UP000320735">
    <property type="component" value="Unassembled WGS sequence"/>
</dbReference>
<protein>
    <submittedName>
        <fullName evidence="1">Uncharacterized protein</fullName>
    </submittedName>
</protein>
<name>A0A5C6B9N5_9PLAN</name>
<reference evidence="1 2" key="1">
    <citation type="submission" date="2019-02" db="EMBL/GenBank/DDBJ databases">
        <title>Deep-cultivation of Planctomycetes and their phenomic and genomic characterization uncovers novel biology.</title>
        <authorList>
            <person name="Wiegand S."/>
            <person name="Jogler M."/>
            <person name="Boedeker C."/>
            <person name="Pinto D."/>
            <person name="Vollmers J."/>
            <person name="Rivas-Marin E."/>
            <person name="Kohn T."/>
            <person name="Peeters S.H."/>
            <person name="Heuer A."/>
            <person name="Rast P."/>
            <person name="Oberbeckmann S."/>
            <person name="Bunk B."/>
            <person name="Jeske O."/>
            <person name="Meyerdierks A."/>
            <person name="Storesund J.E."/>
            <person name="Kallscheuer N."/>
            <person name="Luecker S."/>
            <person name="Lage O.M."/>
            <person name="Pohl T."/>
            <person name="Merkel B.J."/>
            <person name="Hornburger P."/>
            <person name="Mueller R.-W."/>
            <person name="Bruemmer F."/>
            <person name="Labrenz M."/>
            <person name="Spormann A.M."/>
            <person name="Op Den Camp H."/>
            <person name="Overmann J."/>
            <person name="Amann R."/>
            <person name="Jetten M.S.M."/>
            <person name="Mascher T."/>
            <person name="Medema M.H."/>
            <person name="Devos D.P."/>
            <person name="Kaster A.-K."/>
            <person name="Ovreas L."/>
            <person name="Rohde M."/>
            <person name="Galperin M.Y."/>
            <person name="Jogler C."/>
        </authorList>
    </citation>
    <scope>NUCLEOTIDE SEQUENCE [LARGE SCALE GENOMIC DNA]</scope>
    <source>
        <strain evidence="1 2">CA54</strain>
    </source>
</reference>